<dbReference type="Gene3D" id="2.60.40.1120">
    <property type="entry name" value="Carboxypeptidase-like, regulatory domain"/>
    <property type="match status" value="1"/>
</dbReference>
<keyword evidence="1" id="KW-1133">Transmembrane helix</keyword>
<dbReference type="KEGG" id="thm:CL1_1980"/>
<dbReference type="PANTHER" id="PTHR39198:SF1">
    <property type="entry name" value="ALPHA-GALACTOSIDASE NEW3 DOMAIN-CONTAINING PROTEIN"/>
    <property type="match status" value="1"/>
</dbReference>
<dbReference type="Pfam" id="PF10633">
    <property type="entry name" value="NPCBM_assoc"/>
    <property type="match status" value="1"/>
</dbReference>
<proteinExistence type="predicted"/>
<dbReference type="PANTHER" id="PTHR39198">
    <property type="entry name" value="HYPOTHETICAL MEMBRANE PROTEIN, CONSERVED"/>
    <property type="match status" value="1"/>
</dbReference>
<feature type="domain" description="Alpha-galactosidase NEW3" evidence="2">
    <location>
        <begin position="586"/>
        <end position="662"/>
    </location>
</feature>
<accession>I3ZWU1</accession>
<dbReference type="RefSeq" id="WP_014789805.1">
    <property type="nucleotide sequence ID" value="NC_018015.1"/>
</dbReference>
<keyword evidence="1" id="KW-0472">Membrane</keyword>
<evidence type="ECO:0000313" key="3">
    <source>
        <dbReference type="EMBL" id="AFL96175.1"/>
    </source>
</evidence>
<dbReference type="STRING" id="163003.CL1_1980"/>
<evidence type="ECO:0000256" key="1">
    <source>
        <dbReference type="SAM" id="Phobius"/>
    </source>
</evidence>
<dbReference type="OrthoDB" id="110363at2157"/>
<evidence type="ECO:0000313" key="4">
    <source>
        <dbReference type="Proteomes" id="UP000006064"/>
    </source>
</evidence>
<dbReference type="GeneID" id="13037292"/>
<keyword evidence="4" id="KW-1185">Reference proteome</keyword>
<feature type="transmembrane region" description="Helical" evidence="1">
    <location>
        <begin position="684"/>
        <end position="702"/>
    </location>
</feature>
<gene>
    <name evidence="3" type="ORF">CL1_1980</name>
</gene>
<dbReference type="EMBL" id="CP003651">
    <property type="protein sequence ID" value="AFL96175.1"/>
    <property type="molecule type" value="Genomic_DNA"/>
</dbReference>
<sequence>MKRIIPVVLALMVLISPALAQPYVTVFEGRLSPDQALEVGNHTLTVVQAADGSYYLMLRNGSRIVELKPFAFGTEIERDGLRVILGSYTAEGGFVVVSVKPDFVTALEPEAGARATFNGNVVEVTAVGERTVDVSVNGVSRTLEINGTAVVDLIALEYDGKEIKVYAAQPASEAIAPAYSLFYPYQKVRTTGPVDVPITITSSSISDVTLPLKVLSIPDGWKAGFLYGGIEVKEITLPAGGSITVTLHVEPSGSGTITFAVGNVTGSLEVELSGVEVSLPYTGVEAEAGESLTVPLTFTGTGTVEFRPGELESGWSLYLTDGQYRLRSFEVAGSFTASLVVEIPRNATLGNHRVEFFINGKKHGLDVYVYKTYLGQPARLTVLLVDDSGNPLEGWVSIGGRNVTAPAGRGAVFELKPGTYTLTAGANGCTPVEERIKLLDGEEKSITVTLNRADYYFEAALESDVITAGPGSSGDVAITIRNLGSREDEYGVKVTGLPDGWSYVLSQDPQGTIPVGSLKAQPGQSVNAYLVIIPPFNVESGELEAKVIVSGKGTSVELPLTIRVENPATLSLTPDYPSLTVKAGGSTATTIWVDASGTVTNVKFSVQAPNGWEVEVVPDTIPRIGVMQQGGNVWVSGGQSVELRIRVPKSAPAGTYTIRVSAAGDQAMAETVVTVRVTQSSSSAYIGVLLLVVAFGIVFWLMRRVGRR</sequence>
<keyword evidence="1" id="KW-0812">Transmembrane</keyword>
<protein>
    <recommendedName>
        <fullName evidence="2">Alpha-galactosidase NEW3 domain-containing protein</fullName>
    </recommendedName>
</protein>
<organism evidence="3 4">
    <name type="scientific">Thermococcus cleftensis (strain DSM 27260 / KACC 17922 / CL1)</name>
    <dbReference type="NCBI Taxonomy" id="163003"/>
    <lineage>
        <taxon>Archaea</taxon>
        <taxon>Methanobacteriati</taxon>
        <taxon>Methanobacteriota</taxon>
        <taxon>Thermococci</taxon>
        <taxon>Thermococcales</taxon>
        <taxon>Thermococcaceae</taxon>
        <taxon>Thermococcus</taxon>
    </lineage>
</organism>
<dbReference type="AlphaFoldDB" id="I3ZWU1"/>
<dbReference type="Proteomes" id="UP000006064">
    <property type="component" value="Chromosome"/>
</dbReference>
<dbReference type="InterPro" id="IPR018905">
    <property type="entry name" value="A-galactase_NEW3"/>
</dbReference>
<reference evidence="3 4" key="1">
    <citation type="journal article" date="2012" name="J. Bacteriol.">
        <title>Complete Genome Sequence of the Hyperthermophilic Archaeon Thermococcus sp. Strain CL1, Isolated from a Paralvinella sp. Polychaete Worm Collected from a Hydrothermal Vent.</title>
        <authorList>
            <person name="Jung J.H."/>
            <person name="Holden J.F."/>
            <person name="Seo D.H."/>
            <person name="Park K.H."/>
            <person name="Shin H."/>
            <person name="Ryu S."/>
            <person name="Lee J.H."/>
            <person name="Park C.S."/>
        </authorList>
    </citation>
    <scope>NUCLEOTIDE SEQUENCE [LARGE SCALE GENOMIC DNA]</scope>
    <source>
        <strain evidence="4">DSM 27260 / KACC 17922 / CL1</strain>
    </source>
</reference>
<evidence type="ECO:0000259" key="2">
    <source>
        <dbReference type="Pfam" id="PF10633"/>
    </source>
</evidence>
<dbReference type="HOGENOM" id="CLU_024113_0_0_2"/>
<name>I3ZWU1_THECF</name>